<evidence type="ECO:0000313" key="2">
    <source>
        <dbReference type="EMBL" id="EMO91543.1"/>
    </source>
</evidence>
<gene>
    <name evidence="2" type="ORF">LEP1GSC024_2608</name>
</gene>
<sequence>MGITDMTEIAKTLIDSSACNMVFLRKNNLTEDHEEFVNELKIEMISLEKKHAPKKQEEQDYKTNPHKDKDA</sequence>
<comment type="caution">
    <text evidence="2">The sequence shown here is derived from an EMBL/GenBank/DDBJ whole genome shotgun (WGS) entry which is preliminary data.</text>
</comment>
<dbReference type="Proteomes" id="UP000012138">
    <property type="component" value="Unassembled WGS sequence"/>
</dbReference>
<feature type="region of interest" description="Disordered" evidence="1">
    <location>
        <begin position="48"/>
        <end position="71"/>
    </location>
</feature>
<dbReference type="EMBL" id="AKXB02000004">
    <property type="protein sequence ID" value="EMO91543.1"/>
    <property type="molecule type" value="Genomic_DNA"/>
</dbReference>
<protein>
    <submittedName>
        <fullName evidence="2">Uncharacterized protein</fullName>
    </submittedName>
</protein>
<proteinExistence type="predicted"/>
<dbReference type="AlphaFoldDB" id="M6YYZ1"/>
<dbReference type="RefSeq" id="WP_004442390.1">
    <property type="nucleotide sequence ID" value="NZ_AKXB02000004.1"/>
</dbReference>
<evidence type="ECO:0000256" key="1">
    <source>
        <dbReference type="SAM" id="MobiDB-lite"/>
    </source>
</evidence>
<accession>M6YYZ1</accession>
<organism evidence="2 3">
    <name type="scientific">Leptospira noguchii str. 2001034031</name>
    <dbReference type="NCBI Taxonomy" id="1193053"/>
    <lineage>
        <taxon>Bacteria</taxon>
        <taxon>Pseudomonadati</taxon>
        <taxon>Spirochaetota</taxon>
        <taxon>Spirochaetia</taxon>
        <taxon>Leptospirales</taxon>
        <taxon>Leptospiraceae</taxon>
        <taxon>Leptospira</taxon>
    </lineage>
</organism>
<name>M6YYZ1_9LEPT</name>
<evidence type="ECO:0000313" key="3">
    <source>
        <dbReference type="Proteomes" id="UP000012138"/>
    </source>
</evidence>
<reference evidence="2 3" key="1">
    <citation type="submission" date="2013-01" db="EMBL/GenBank/DDBJ databases">
        <authorList>
            <person name="Harkins D.M."/>
            <person name="Durkin A.S."/>
            <person name="Brinkac L.M."/>
            <person name="Haft D.H."/>
            <person name="Selengut J.D."/>
            <person name="Sanka R."/>
            <person name="DePew J."/>
            <person name="Purushe J."/>
            <person name="Whelen A.C."/>
            <person name="Vinetz J.M."/>
            <person name="Sutton G.G."/>
            <person name="Nierman W.C."/>
            <person name="Fouts D.E."/>
        </authorList>
    </citation>
    <scope>NUCLEOTIDE SEQUENCE [LARGE SCALE GENOMIC DNA]</scope>
    <source>
        <strain evidence="2 3">2001034031</strain>
    </source>
</reference>